<reference evidence="2 3" key="3">
    <citation type="journal article" date="2017" name="Mol. Plant Pathol.">
        <title>A gapless genome sequence of the fungus Botrytis cinerea.</title>
        <authorList>
            <person name="Van Kan J.A."/>
            <person name="Stassen J.H."/>
            <person name="Mosbach A."/>
            <person name="Van Der Lee T.A."/>
            <person name="Faino L."/>
            <person name="Farmer A.D."/>
            <person name="Papasotiriou D.G."/>
            <person name="Zhou S."/>
            <person name="Seidl M.F."/>
            <person name="Cottam E."/>
            <person name="Edel D."/>
            <person name="Hahn M."/>
            <person name="Schwartz D.C."/>
            <person name="Dietrich R.A."/>
            <person name="Widdison S."/>
            <person name="Scalliet G."/>
        </authorList>
    </citation>
    <scope>NUCLEOTIDE SEQUENCE [LARGE SCALE GENOMIC DNA]</scope>
    <source>
        <strain evidence="2 3">B05.10</strain>
    </source>
</reference>
<feature type="compositionally biased region" description="Polar residues" evidence="1">
    <location>
        <begin position="99"/>
        <end position="109"/>
    </location>
</feature>
<dbReference type="OrthoDB" id="3554758at2759"/>
<feature type="compositionally biased region" description="Basic and acidic residues" evidence="1">
    <location>
        <begin position="205"/>
        <end position="215"/>
    </location>
</feature>
<accession>A0A384K7N8</accession>
<feature type="region of interest" description="Disordered" evidence="1">
    <location>
        <begin position="1321"/>
        <end position="1453"/>
    </location>
</feature>
<feature type="region of interest" description="Disordered" evidence="1">
    <location>
        <begin position="332"/>
        <end position="552"/>
    </location>
</feature>
<evidence type="ECO:0000313" key="3">
    <source>
        <dbReference type="Proteomes" id="UP000001798"/>
    </source>
</evidence>
<evidence type="ECO:0000313" key="2">
    <source>
        <dbReference type="EMBL" id="ATZ58826.1"/>
    </source>
</evidence>
<feature type="region of interest" description="Disordered" evidence="1">
    <location>
        <begin position="1023"/>
        <end position="1046"/>
    </location>
</feature>
<feature type="compositionally biased region" description="Polar residues" evidence="1">
    <location>
        <begin position="221"/>
        <end position="240"/>
    </location>
</feature>
<feature type="compositionally biased region" description="Low complexity" evidence="1">
    <location>
        <begin position="39"/>
        <end position="50"/>
    </location>
</feature>
<sequence>MSFSDFPEDMESEFANYLGEDPSTFPNNENLAASAPVDSVGQSSYNSSGSFDWNQFLEAEGVERYSSPEIDWEWDTREGNFVGVGIGPPSTVDEDSSEEPAQSSGQDQGAHTIVESEKTNEQPVATTSEPEAQPEENILNDDSLFGEGNIDDNESPVPNTGENLNDETVAVDTQPQDPSKQDQEEKANIPDDDSLFGNSTSDDIEVPKINEERQSEAAAQGVNSTPKLVANTPQHSDSATSALITPDVDLNNVNADVDNDSLFGESDDNFQSTQEASSKGNFKLQAAVSAQAVDNIPAEIPSDDLDDLFGDEFGANFEAELEAGIKKDGANAVAPAAPKNTGLHLPKLPRKVSKRQELHLPDPPRAIANPQGLHLPEPPQKSAGSRGLHLPDPPLVVASSQEPNFPVPPPRVPTNPREVNVSNSPPETVTQQSGADMSAQAQMDDQDDPDSTRNRRVRASRIPKSDMSRPKGRGQAGKVLTQLSGPAPSKLQETEPSSSSGADDTAEKPTRLPRWAFGKYGSFGKPVAGSKYRKPDNSANNPIRVEDEPGSADKIDEVNPENQNVSQPAPEIPGTIDLTNDTEDHIAAGSSIQDNQNVNHTNGQDFAQSYANFQPPLYGDQEFGQSEGSFPTALEWSFMPIVNDPNPASKLQTHQYDLALAPNNAPIAVLQHQTLQHPTMEGNPIQGHSIAGGIPFVGTNAQYQVQAPDVHGTSRTGFFLNNVHQSPYSMDQTGVHHAASIPQPIQNADYAYGNYEAANLHGQGGGMVQSNIPTQVAIPSMGKSSQNPAMSANEGDKISSGLNENRPKKRHSHERAEFGDPRVLLTYSEFKQIFPLEPTRGCFEVAIQKERAADAAIIARGGVPQQRPTIRKAIICTWSQVQHLNRIRSATGEKLFELKPKAHKRPAALLESMRRKRKERGETSESEQFDMEPEPKRLRLAQEPTQMAPAPREQYGERTSQITSIQPDNGQKSADVSHPPFNQGITQGLYSQNIGQTPSMQIHQPVAQSFKRKLAPEQLESFESMEQEMRPQAKRPRIAPQMGRNMEPENNQSLAKRFQDYVSQRQSEYLKLRVPELRQLCSTRDLKHGRFNQLTKGGLVGVLVGQDVSRHPVYSQIHNQARAGLGYLMPSIDQMGGMNPPPIPMNHDQQQLRAPNGFPMPQNPTRPTPGPVYGMGGNYHKEVPSPFLPVAGHNAQDPIAMGNVNNAQPSRNVGPAQQPLMNANVPGLANSRGQPLTNARQPPIIGQPSHTSMANQSRGNVYPQSRLPVSANHNGYNNGGIQQNVNGGRNNQANANAQFLAHGIYGGFGNGVYRPAVDDRRRKPRIQGQDAPSSIPQGSQTILPRPAPKNTGGRLAGSQQPMFSSGNPNGGHQENTLGGSRIPRPVPSGNMTDDPRRFIVDHTHGSFYPAPMHGPPQGVYQQHTAAPRDPQPYLGRPPGNPYNGQPPGPAPPG</sequence>
<name>A0A384K7N8_BOTFB</name>
<organism evidence="2 3">
    <name type="scientific">Botryotinia fuckeliana (strain B05.10)</name>
    <name type="common">Noble rot fungus</name>
    <name type="synonym">Botrytis cinerea</name>
    <dbReference type="NCBI Taxonomy" id="332648"/>
    <lineage>
        <taxon>Eukaryota</taxon>
        <taxon>Fungi</taxon>
        <taxon>Dikarya</taxon>
        <taxon>Ascomycota</taxon>
        <taxon>Pezizomycotina</taxon>
        <taxon>Leotiomycetes</taxon>
        <taxon>Helotiales</taxon>
        <taxon>Sclerotiniaceae</taxon>
        <taxon>Botrytis</taxon>
    </lineage>
</organism>
<feature type="region of interest" description="Disordered" evidence="1">
    <location>
        <begin position="76"/>
        <end position="240"/>
    </location>
</feature>
<reference evidence="2 3" key="2">
    <citation type="journal article" date="2012" name="Eukaryot. Cell">
        <title>Genome update of Botrytis cinerea strains B05.10 and T4.</title>
        <authorList>
            <person name="Staats M."/>
            <person name="van Kan J.A."/>
        </authorList>
    </citation>
    <scope>NUCLEOTIDE SEQUENCE [LARGE SCALE GENOMIC DNA]</scope>
    <source>
        <strain evidence="2 3">B05.10</strain>
    </source>
</reference>
<proteinExistence type="predicted"/>
<evidence type="ECO:0000256" key="1">
    <source>
        <dbReference type="SAM" id="MobiDB-lite"/>
    </source>
</evidence>
<feature type="region of interest" description="Disordered" evidence="1">
    <location>
        <begin position="911"/>
        <end position="934"/>
    </location>
</feature>
<feature type="compositionally biased region" description="Acidic residues" evidence="1">
    <location>
        <begin position="1"/>
        <end position="12"/>
    </location>
</feature>
<feature type="compositionally biased region" description="Pro residues" evidence="1">
    <location>
        <begin position="1438"/>
        <end position="1453"/>
    </location>
</feature>
<dbReference type="Proteomes" id="UP000001798">
    <property type="component" value="Chromosome 16"/>
</dbReference>
<feature type="compositionally biased region" description="Basic and acidic residues" evidence="1">
    <location>
        <begin position="1393"/>
        <end position="1404"/>
    </location>
</feature>
<dbReference type="EMBL" id="CP009820">
    <property type="protein sequence ID" value="ATZ58826.1"/>
    <property type="molecule type" value="Genomic_DNA"/>
</dbReference>
<feature type="compositionally biased region" description="Polar residues" evidence="1">
    <location>
        <begin position="121"/>
        <end position="130"/>
    </location>
</feature>
<protein>
    <submittedName>
        <fullName evidence="2">Uncharacterized protein</fullName>
    </submittedName>
</protein>
<dbReference type="RefSeq" id="XP_024554038.1">
    <property type="nucleotide sequence ID" value="XM_024698221.1"/>
</dbReference>
<dbReference type="KEGG" id="bfu:BCIN_16g04960"/>
<feature type="compositionally biased region" description="Polar residues" evidence="1">
    <location>
        <begin position="422"/>
        <end position="434"/>
    </location>
</feature>
<feature type="compositionally biased region" description="Polar residues" evidence="1">
    <location>
        <begin position="1330"/>
        <end position="1342"/>
    </location>
</feature>
<gene>
    <name evidence="2" type="ORF">BCIN_16g04960</name>
</gene>
<feature type="compositionally biased region" description="Basic and acidic residues" evidence="1">
    <location>
        <begin position="179"/>
        <end position="189"/>
    </location>
</feature>
<dbReference type="GeneID" id="5431306"/>
<dbReference type="VEuPathDB" id="FungiDB:Bcin16g04960"/>
<feature type="compositionally biased region" description="Polar residues" evidence="1">
    <location>
        <begin position="1357"/>
        <end position="1378"/>
    </location>
</feature>
<feature type="region of interest" description="Disordered" evidence="1">
    <location>
        <begin position="781"/>
        <end position="817"/>
    </location>
</feature>
<reference evidence="2 3" key="1">
    <citation type="journal article" date="2011" name="PLoS Genet.">
        <title>Genomic analysis of the necrotrophic fungal pathogens Sclerotinia sclerotiorum and Botrytis cinerea.</title>
        <authorList>
            <person name="Amselem J."/>
            <person name="Cuomo C.A."/>
            <person name="van Kan J.A."/>
            <person name="Viaud M."/>
            <person name="Benito E.P."/>
            <person name="Couloux A."/>
            <person name="Coutinho P.M."/>
            <person name="de Vries R.P."/>
            <person name="Dyer P.S."/>
            <person name="Fillinger S."/>
            <person name="Fournier E."/>
            <person name="Gout L."/>
            <person name="Hahn M."/>
            <person name="Kohn L."/>
            <person name="Lapalu N."/>
            <person name="Plummer K.M."/>
            <person name="Pradier J.M."/>
            <person name="Quevillon E."/>
            <person name="Sharon A."/>
            <person name="Simon A."/>
            <person name="ten Have A."/>
            <person name="Tudzynski B."/>
            <person name="Tudzynski P."/>
            <person name="Wincker P."/>
            <person name="Andrew M."/>
            <person name="Anthouard V."/>
            <person name="Beever R.E."/>
            <person name="Beffa R."/>
            <person name="Benoit I."/>
            <person name="Bouzid O."/>
            <person name="Brault B."/>
            <person name="Chen Z."/>
            <person name="Choquer M."/>
            <person name="Collemare J."/>
            <person name="Cotton P."/>
            <person name="Danchin E.G."/>
            <person name="Da Silva C."/>
            <person name="Gautier A."/>
            <person name="Giraud C."/>
            <person name="Giraud T."/>
            <person name="Gonzalez C."/>
            <person name="Grossetete S."/>
            <person name="Guldener U."/>
            <person name="Henrissat B."/>
            <person name="Howlett B.J."/>
            <person name="Kodira C."/>
            <person name="Kretschmer M."/>
            <person name="Lappartient A."/>
            <person name="Leroch M."/>
            <person name="Levis C."/>
            <person name="Mauceli E."/>
            <person name="Neuveglise C."/>
            <person name="Oeser B."/>
            <person name="Pearson M."/>
            <person name="Poulain J."/>
            <person name="Poussereau N."/>
            <person name="Quesneville H."/>
            <person name="Rascle C."/>
            <person name="Schumacher J."/>
            <person name="Segurens B."/>
            <person name="Sexton A."/>
            <person name="Silva E."/>
            <person name="Sirven C."/>
            <person name="Soanes D.M."/>
            <person name="Talbot N.J."/>
            <person name="Templeton M."/>
            <person name="Yandava C."/>
            <person name="Yarden O."/>
            <person name="Zeng Q."/>
            <person name="Rollins J.A."/>
            <person name="Lebrun M.H."/>
            <person name="Dickman M."/>
        </authorList>
    </citation>
    <scope>NUCLEOTIDE SEQUENCE [LARGE SCALE GENOMIC DNA]</scope>
    <source>
        <strain evidence="2 3">B05.10</strain>
    </source>
</reference>
<feature type="region of interest" description="Disordered" evidence="1">
    <location>
        <begin position="1"/>
        <end position="51"/>
    </location>
</feature>
<keyword evidence="3" id="KW-1185">Reference proteome</keyword>